<gene>
    <name evidence="3" type="ORF">BF93_05070</name>
</gene>
<dbReference type="Proteomes" id="UP000023067">
    <property type="component" value="Unassembled WGS sequence"/>
</dbReference>
<dbReference type="HOGENOM" id="CLU_451694_0_0_11"/>
<feature type="region of interest" description="Disordered" evidence="1">
    <location>
        <begin position="421"/>
        <end position="457"/>
    </location>
</feature>
<evidence type="ECO:0000256" key="1">
    <source>
        <dbReference type="SAM" id="MobiDB-lite"/>
    </source>
</evidence>
<dbReference type="STRING" id="396014.BF93_05070"/>
<keyword evidence="2" id="KW-1133">Transmembrane helix</keyword>
<feature type="compositionally biased region" description="Low complexity" evidence="1">
    <location>
        <begin position="24"/>
        <end position="43"/>
    </location>
</feature>
<dbReference type="EMBL" id="JDYK01000018">
    <property type="protein sequence ID" value="EWS80211.1"/>
    <property type="molecule type" value="Genomic_DNA"/>
</dbReference>
<feature type="compositionally biased region" description="Low complexity" evidence="1">
    <location>
        <begin position="233"/>
        <end position="248"/>
    </location>
</feature>
<feature type="compositionally biased region" description="Low complexity" evidence="1">
    <location>
        <begin position="1"/>
        <end position="13"/>
    </location>
</feature>
<keyword evidence="2" id="KW-0472">Membrane</keyword>
<organism evidence="3 4">
    <name type="scientific">Brachybacterium phenoliresistens</name>
    <dbReference type="NCBI Taxonomy" id="396014"/>
    <lineage>
        <taxon>Bacteria</taxon>
        <taxon>Bacillati</taxon>
        <taxon>Actinomycetota</taxon>
        <taxon>Actinomycetes</taxon>
        <taxon>Micrococcales</taxon>
        <taxon>Dermabacteraceae</taxon>
        <taxon>Brachybacterium</taxon>
    </lineage>
</organism>
<proteinExistence type="predicted"/>
<dbReference type="AlphaFoldDB" id="Z9JQY3"/>
<feature type="compositionally biased region" description="Low complexity" evidence="1">
    <location>
        <begin position="292"/>
        <end position="311"/>
    </location>
</feature>
<feature type="compositionally biased region" description="Pro residues" evidence="1">
    <location>
        <begin position="14"/>
        <end position="23"/>
    </location>
</feature>
<sequence length="604" mass="59460">AVAAGPTAASAAPEPAPPLPAPAVSPGAGSPDASASAPSPTGAEQSAVPAGDAPQNGPAQSGPTQGDPSQGDPSQGDASPGDASAAEPSRDDAGAAAPVDRARTSEEAQTLIRDLHLDEPRRGAAFPGHLEVAAAPGAAAPAGSSVPSESSAPAGPSAEDGSAAPVQAAPEPPAAYAYGAPAETGHATTDPAQTDPARTDQAETAPAGPQGAPAGADGEDSAADAAGSERSEAPTAALAPTAAMSPVPASAPTPAPAPAPTPAPGPVPPAASPSGPAPASTPAAADAGQRTAPMAPVAGAAVPAAHAAQDALSTPPEAPRPDDAEPSTDQVPQPPTGPIVVRGRDTSLAEEPTEIRPASGPGSLLRDVVGVAMDRDEAVTYAQTPVPRDQRSRTAQWVLVLAVLGVIVALVFAVTSITSTLRGDTNPVGEATTSAAAEETSAPAEETAEPETTPEALPVVSLASAELFARGTDREPDHLDRQDRLTDGDPSSAWSSQIYRSAQYGNLKEGLGVRLSFDQPGTLNSVVVTTAENSGGVLELRADPGNGELGEVLATGEFAGDGEVTLTPQEPLSEASSVVLWIPELPGDSGGDGFRARIAEVRVQ</sequence>
<keyword evidence="2" id="KW-0812">Transmembrane</keyword>
<feature type="non-terminal residue" evidence="3">
    <location>
        <position position="1"/>
    </location>
</feature>
<feature type="compositionally biased region" description="Low complexity" evidence="1">
    <location>
        <begin position="205"/>
        <end position="216"/>
    </location>
</feature>
<dbReference type="eggNOG" id="COG0515">
    <property type="taxonomic scope" value="Bacteria"/>
</dbReference>
<keyword evidence="4" id="KW-1185">Reference proteome</keyword>
<evidence type="ECO:0000256" key="2">
    <source>
        <dbReference type="SAM" id="Phobius"/>
    </source>
</evidence>
<evidence type="ECO:0000313" key="4">
    <source>
        <dbReference type="Proteomes" id="UP000023067"/>
    </source>
</evidence>
<feature type="compositionally biased region" description="Low complexity" evidence="1">
    <location>
        <begin position="430"/>
        <end position="456"/>
    </location>
</feature>
<feature type="region of interest" description="Disordered" evidence="1">
    <location>
        <begin position="470"/>
        <end position="492"/>
    </location>
</feature>
<feature type="transmembrane region" description="Helical" evidence="2">
    <location>
        <begin position="397"/>
        <end position="417"/>
    </location>
</feature>
<reference evidence="3 4" key="1">
    <citation type="submission" date="2014-02" db="EMBL/GenBank/DDBJ databases">
        <title>Genome sequence of Brachybacterium phenoliresistens strain W13A50.</title>
        <authorList>
            <person name="Wang X."/>
        </authorList>
    </citation>
    <scope>NUCLEOTIDE SEQUENCE [LARGE SCALE GENOMIC DNA]</scope>
    <source>
        <strain evidence="3 4">W13A50</strain>
    </source>
</reference>
<feature type="region of interest" description="Disordered" evidence="1">
    <location>
        <begin position="1"/>
        <end position="362"/>
    </location>
</feature>
<accession>Z9JQY3</accession>
<feature type="compositionally biased region" description="Low complexity" evidence="1">
    <location>
        <begin position="132"/>
        <end position="182"/>
    </location>
</feature>
<feature type="compositionally biased region" description="Pro residues" evidence="1">
    <location>
        <begin position="249"/>
        <end position="271"/>
    </location>
</feature>
<feature type="compositionally biased region" description="Polar residues" evidence="1">
    <location>
        <begin position="57"/>
        <end position="77"/>
    </location>
</feature>
<evidence type="ECO:0000313" key="3">
    <source>
        <dbReference type="EMBL" id="EWS80211.1"/>
    </source>
</evidence>
<feature type="compositionally biased region" description="Low complexity" evidence="1">
    <location>
        <begin position="272"/>
        <end position="285"/>
    </location>
</feature>
<name>Z9JQY3_9MICO</name>
<comment type="caution">
    <text evidence="3">The sequence shown here is derived from an EMBL/GenBank/DDBJ whole genome shotgun (WGS) entry which is preliminary data.</text>
</comment>
<feature type="compositionally biased region" description="Basic and acidic residues" evidence="1">
    <location>
        <begin position="113"/>
        <end position="122"/>
    </location>
</feature>
<protein>
    <submittedName>
        <fullName evidence="3">Uncharacterized protein</fullName>
    </submittedName>
</protein>
<feature type="compositionally biased region" description="Basic and acidic residues" evidence="1">
    <location>
        <begin position="471"/>
        <end position="487"/>
    </location>
</feature>
<dbReference type="PATRIC" id="fig|396014.3.peg.3044"/>